<organism evidence="2">
    <name type="scientific">Magallana gigas</name>
    <name type="common">Pacific oyster</name>
    <name type="synonym">Crassostrea gigas</name>
    <dbReference type="NCBI Taxonomy" id="29159"/>
    <lineage>
        <taxon>Eukaryota</taxon>
        <taxon>Metazoa</taxon>
        <taxon>Spiralia</taxon>
        <taxon>Lophotrochozoa</taxon>
        <taxon>Mollusca</taxon>
        <taxon>Bivalvia</taxon>
        <taxon>Autobranchia</taxon>
        <taxon>Pteriomorphia</taxon>
        <taxon>Ostreida</taxon>
        <taxon>Ostreoidea</taxon>
        <taxon>Ostreidae</taxon>
        <taxon>Magallana</taxon>
    </lineage>
</organism>
<dbReference type="InParanoid" id="K1QPA7"/>
<proteinExistence type="predicted"/>
<gene>
    <name evidence="2" type="ORF">CGI_10020414</name>
</gene>
<dbReference type="EMBL" id="JH817704">
    <property type="protein sequence ID" value="EKC38742.1"/>
    <property type="molecule type" value="Genomic_DNA"/>
</dbReference>
<accession>K1QPA7</accession>
<reference evidence="2" key="1">
    <citation type="journal article" date="2012" name="Nature">
        <title>The oyster genome reveals stress adaptation and complexity of shell formation.</title>
        <authorList>
            <person name="Zhang G."/>
            <person name="Fang X."/>
            <person name="Guo X."/>
            <person name="Li L."/>
            <person name="Luo R."/>
            <person name="Xu F."/>
            <person name="Yang P."/>
            <person name="Zhang L."/>
            <person name="Wang X."/>
            <person name="Qi H."/>
            <person name="Xiong Z."/>
            <person name="Que H."/>
            <person name="Xie Y."/>
            <person name="Holland P.W."/>
            <person name="Paps J."/>
            <person name="Zhu Y."/>
            <person name="Wu F."/>
            <person name="Chen Y."/>
            <person name="Wang J."/>
            <person name="Peng C."/>
            <person name="Meng J."/>
            <person name="Yang L."/>
            <person name="Liu J."/>
            <person name="Wen B."/>
            <person name="Zhang N."/>
            <person name="Huang Z."/>
            <person name="Zhu Q."/>
            <person name="Feng Y."/>
            <person name="Mount A."/>
            <person name="Hedgecock D."/>
            <person name="Xu Z."/>
            <person name="Liu Y."/>
            <person name="Domazet-Loso T."/>
            <person name="Du Y."/>
            <person name="Sun X."/>
            <person name="Zhang S."/>
            <person name="Liu B."/>
            <person name="Cheng P."/>
            <person name="Jiang X."/>
            <person name="Li J."/>
            <person name="Fan D."/>
            <person name="Wang W."/>
            <person name="Fu W."/>
            <person name="Wang T."/>
            <person name="Wang B."/>
            <person name="Zhang J."/>
            <person name="Peng Z."/>
            <person name="Li Y."/>
            <person name="Li N."/>
            <person name="Wang J."/>
            <person name="Chen M."/>
            <person name="He Y."/>
            <person name="Tan F."/>
            <person name="Song X."/>
            <person name="Zheng Q."/>
            <person name="Huang R."/>
            <person name="Yang H."/>
            <person name="Du X."/>
            <person name="Chen L."/>
            <person name="Yang M."/>
            <person name="Gaffney P.M."/>
            <person name="Wang S."/>
            <person name="Luo L."/>
            <person name="She Z."/>
            <person name="Ming Y."/>
            <person name="Huang W."/>
            <person name="Zhang S."/>
            <person name="Huang B."/>
            <person name="Zhang Y."/>
            <person name="Qu T."/>
            <person name="Ni P."/>
            <person name="Miao G."/>
            <person name="Wang J."/>
            <person name="Wang Q."/>
            <person name="Steinberg C.E."/>
            <person name="Wang H."/>
            <person name="Li N."/>
            <person name="Qian L."/>
            <person name="Zhang G."/>
            <person name="Li Y."/>
            <person name="Yang H."/>
            <person name="Liu X."/>
            <person name="Wang J."/>
            <person name="Yin Y."/>
            <person name="Wang J."/>
        </authorList>
    </citation>
    <scope>NUCLEOTIDE SEQUENCE [LARGE SCALE GENOMIC DNA]</scope>
    <source>
        <strain evidence="2">05x7-T-G4-1.051#20</strain>
    </source>
</reference>
<name>K1QPA7_MAGGI</name>
<dbReference type="HOGENOM" id="CLU_2724678_0_0_1"/>
<protein>
    <submittedName>
        <fullName evidence="2">Uncharacterized protein</fullName>
    </submittedName>
</protein>
<dbReference type="AlphaFoldDB" id="K1QPA7"/>
<feature type="region of interest" description="Disordered" evidence="1">
    <location>
        <begin position="1"/>
        <end position="72"/>
    </location>
</feature>
<feature type="compositionally biased region" description="Polar residues" evidence="1">
    <location>
        <begin position="10"/>
        <end position="19"/>
    </location>
</feature>
<evidence type="ECO:0000313" key="2">
    <source>
        <dbReference type="EMBL" id="EKC38742.1"/>
    </source>
</evidence>
<evidence type="ECO:0000256" key="1">
    <source>
        <dbReference type="SAM" id="MobiDB-lite"/>
    </source>
</evidence>
<sequence>MIGKNGEESVINSEFNQWSRTERASGKPQRQDQVPRRSEHPLLTGSLKGIDNKESGHGPLSGCPGCVTLSSL</sequence>
<feature type="compositionally biased region" description="Basic and acidic residues" evidence="1">
    <location>
        <begin position="20"/>
        <end position="40"/>
    </location>
</feature>